<feature type="transmembrane region" description="Helical" evidence="4">
    <location>
        <begin position="350"/>
        <end position="368"/>
    </location>
</feature>
<dbReference type="EMBL" id="JACIDU010000004">
    <property type="protein sequence ID" value="MBB4102628.1"/>
    <property type="molecule type" value="Genomic_DNA"/>
</dbReference>
<protein>
    <recommendedName>
        <fullName evidence="7">MFS transporter</fullName>
    </recommendedName>
</protein>
<organism evidence="5 6">
    <name type="scientific">Allorhizobium borbori</name>
    <dbReference type="NCBI Taxonomy" id="485907"/>
    <lineage>
        <taxon>Bacteria</taxon>
        <taxon>Pseudomonadati</taxon>
        <taxon>Pseudomonadota</taxon>
        <taxon>Alphaproteobacteria</taxon>
        <taxon>Hyphomicrobiales</taxon>
        <taxon>Rhizobiaceae</taxon>
        <taxon>Rhizobium/Agrobacterium group</taxon>
        <taxon>Allorhizobium</taxon>
    </lineage>
</organism>
<accession>A0A7W6K010</accession>
<evidence type="ECO:0008006" key="7">
    <source>
        <dbReference type="Google" id="ProtNLM"/>
    </source>
</evidence>
<gene>
    <name evidence="5" type="ORF">GGQ66_001171</name>
</gene>
<feature type="transmembrane region" description="Helical" evidence="4">
    <location>
        <begin position="72"/>
        <end position="91"/>
    </location>
</feature>
<proteinExistence type="predicted"/>
<feature type="transmembrane region" description="Helical" evidence="4">
    <location>
        <begin position="285"/>
        <end position="310"/>
    </location>
</feature>
<evidence type="ECO:0000313" key="5">
    <source>
        <dbReference type="EMBL" id="MBB4102628.1"/>
    </source>
</evidence>
<evidence type="ECO:0000256" key="4">
    <source>
        <dbReference type="SAM" id="Phobius"/>
    </source>
</evidence>
<evidence type="ECO:0000256" key="3">
    <source>
        <dbReference type="ARBA" id="ARBA00023136"/>
    </source>
</evidence>
<feature type="transmembrane region" description="Helical" evidence="4">
    <location>
        <begin position="262"/>
        <end position="279"/>
    </location>
</feature>
<feature type="transmembrane region" description="Helical" evidence="4">
    <location>
        <begin position="97"/>
        <end position="123"/>
    </location>
</feature>
<keyword evidence="1 4" id="KW-0812">Transmembrane</keyword>
<dbReference type="AlphaFoldDB" id="A0A7W6K010"/>
<comment type="caution">
    <text evidence="5">The sequence shown here is derived from an EMBL/GenBank/DDBJ whole genome shotgun (WGS) entry which is preliminary data.</text>
</comment>
<sequence>MGGKPLAVTAGALMLFLAFAPRAAMPYLLPPYLMAVGIERESFALMQNVQLLVWGVSAILAGLLADRGHARLVAALAALLYASGLVLLATASHSSAVILGGGVLAGIGLGGTTFPVVFAALAGGPVRRRLAIVTAAAALSALFVTPAVQGVLIEAGARATLLTLAAGVALIAPLALLLPPPSSHPPAPETIKGRSLILAILVVGAAVSGFQTGLFSATLGVTLSDHGLAVEVIVTALLLLNLFNVAGAALTATGAPLRRLSLVFLLRAIAFAALLWLPLTPVVVLGAASAAGLVWFAALPLAIAAISGLYGTRSIGFMTGILVCGWQAGAYAAVLFAVDTYGWWGNYDRAFESAFGLALALALGYAAAHRGTHQTR</sequence>
<feature type="transmembrane region" description="Helical" evidence="4">
    <location>
        <begin position="159"/>
        <end position="178"/>
    </location>
</feature>
<keyword evidence="3 4" id="KW-0472">Membrane</keyword>
<feature type="transmembrane region" description="Helical" evidence="4">
    <location>
        <begin position="317"/>
        <end position="338"/>
    </location>
</feature>
<dbReference type="SUPFAM" id="SSF103473">
    <property type="entry name" value="MFS general substrate transporter"/>
    <property type="match status" value="1"/>
</dbReference>
<dbReference type="Pfam" id="PF07690">
    <property type="entry name" value="MFS_1"/>
    <property type="match status" value="1"/>
</dbReference>
<dbReference type="Proteomes" id="UP000584824">
    <property type="component" value="Unassembled WGS sequence"/>
</dbReference>
<keyword evidence="2 4" id="KW-1133">Transmembrane helix</keyword>
<reference evidence="5 6" key="1">
    <citation type="submission" date="2020-08" db="EMBL/GenBank/DDBJ databases">
        <title>Genomic Encyclopedia of Type Strains, Phase IV (KMG-IV): sequencing the most valuable type-strain genomes for metagenomic binning, comparative biology and taxonomic classification.</title>
        <authorList>
            <person name="Goeker M."/>
        </authorList>
    </citation>
    <scope>NUCLEOTIDE SEQUENCE [LARGE SCALE GENOMIC DNA]</scope>
    <source>
        <strain evidence="5 6">DSM 26385</strain>
    </source>
</reference>
<dbReference type="GO" id="GO:0022857">
    <property type="term" value="F:transmembrane transporter activity"/>
    <property type="evidence" value="ECO:0007669"/>
    <property type="project" value="InterPro"/>
</dbReference>
<feature type="transmembrane region" description="Helical" evidence="4">
    <location>
        <begin position="130"/>
        <end position="153"/>
    </location>
</feature>
<dbReference type="InterPro" id="IPR036259">
    <property type="entry name" value="MFS_trans_sf"/>
</dbReference>
<dbReference type="Gene3D" id="1.20.1250.20">
    <property type="entry name" value="MFS general substrate transporter like domains"/>
    <property type="match status" value="1"/>
</dbReference>
<name>A0A7W6K010_9HYPH</name>
<keyword evidence="6" id="KW-1185">Reference proteome</keyword>
<evidence type="ECO:0000256" key="1">
    <source>
        <dbReference type="ARBA" id="ARBA00022692"/>
    </source>
</evidence>
<evidence type="ECO:0000256" key="2">
    <source>
        <dbReference type="ARBA" id="ARBA00022989"/>
    </source>
</evidence>
<feature type="transmembrane region" description="Helical" evidence="4">
    <location>
        <begin position="198"/>
        <end position="222"/>
    </location>
</feature>
<evidence type="ECO:0000313" key="6">
    <source>
        <dbReference type="Proteomes" id="UP000584824"/>
    </source>
</evidence>
<feature type="transmembrane region" description="Helical" evidence="4">
    <location>
        <begin position="228"/>
        <end position="250"/>
    </location>
</feature>
<dbReference type="RefSeq" id="WP_183790401.1">
    <property type="nucleotide sequence ID" value="NZ_JACIDU010000004.1"/>
</dbReference>
<feature type="transmembrane region" description="Helical" evidence="4">
    <location>
        <begin position="45"/>
        <end position="65"/>
    </location>
</feature>
<dbReference type="InterPro" id="IPR011701">
    <property type="entry name" value="MFS"/>
</dbReference>